<protein>
    <submittedName>
        <fullName evidence="2">Thioredoxin family protein</fullName>
    </submittedName>
</protein>
<feature type="domain" description="Thioredoxin" evidence="1">
    <location>
        <begin position="11"/>
        <end position="153"/>
    </location>
</feature>
<dbReference type="EMBL" id="CP064981">
    <property type="protein sequence ID" value="QQR93052.1"/>
    <property type="molecule type" value="Genomic_DNA"/>
</dbReference>
<organism evidence="2">
    <name type="scientific">Candidatus Iainarchaeum sp</name>
    <dbReference type="NCBI Taxonomy" id="3101447"/>
    <lineage>
        <taxon>Archaea</taxon>
        <taxon>Candidatus Iainarchaeota</taxon>
        <taxon>Candidatus Iainarchaeia</taxon>
        <taxon>Candidatus Iainarchaeales</taxon>
        <taxon>Candidatus Iainarchaeaceae</taxon>
        <taxon>Candidatus Iainarchaeum</taxon>
    </lineage>
</organism>
<gene>
    <name evidence="2" type="ORF">IPJ89_02310</name>
</gene>
<dbReference type="PROSITE" id="PS51352">
    <property type="entry name" value="THIOREDOXIN_2"/>
    <property type="match status" value="1"/>
</dbReference>
<dbReference type="Pfam" id="PF00085">
    <property type="entry name" value="Thioredoxin"/>
    <property type="match status" value="1"/>
</dbReference>
<dbReference type="SUPFAM" id="SSF52833">
    <property type="entry name" value="Thioredoxin-like"/>
    <property type="match status" value="1"/>
</dbReference>
<accession>A0A7T9I2R9</accession>
<dbReference type="InterPro" id="IPR013766">
    <property type="entry name" value="Thioredoxin_domain"/>
</dbReference>
<dbReference type="CDD" id="cd02947">
    <property type="entry name" value="TRX_family"/>
    <property type="match status" value="1"/>
</dbReference>
<name>A0A7T9I2R9_9ARCH</name>
<dbReference type="PROSITE" id="PS00194">
    <property type="entry name" value="THIOREDOXIN_1"/>
    <property type="match status" value="1"/>
</dbReference>
<proteinExistence type="predicted"/>
<evidence type="ECO:0000259" key="1">
    <source>
        <dbReference type="PROSITE" id="PS51352"/>
    </source>
</evidence>
<dbReference type="AlphaFoldDB" id="A0A7T9I2R9"/>
<dbReference type="Gene3D" id="3.40.30.10">
    <property type="entry name" value="Glutaredoxin"/>
    <property type="match status" value="1"/>
</dbReference>
<dbReference type="Proteomes" id="UP000596004">
    <property type="component" value="Chromosome"/>
</dbReference>
<reference evidence="2" key="1">
    <citation type="submission" date="2020-11" db="EMBL/GenBank/DDBJ databases">
        <title>Connecting structure to function with the recovery of over 1000 high-quality activated sludge metagenome-assembled genomes encoding full-length rRNA genes using long-read sequencing.</title>
        <authorList>
            <person name="Singleton C.M."/>
            <person name="Petriglieri F."/>
            <person name="Kristensen J.M."/>
            <person name="Kirkegaard R.H."/>
            <person name="Michaelsen T.Y."/>
            <person name="Andersen M.H."/>
            <person name="Karst S.M."/>
            <person name="Dueholm M.S."/>
            <person name="Nielsen P.H."/>
            <person name="Albertsen M."/>
        </authorList>
    </citation>
    <scope>NUCLEOTIDE SEQUENCE</scope>
    <source>
        <strain evidence="2">Fred_18-Q3-R57-64_BAT3C.431</strain>
    </source>
</reference>
<dbReference type="InterPro" id="IPR036249">
    <property type="entry name" value="Thioredoxin-like_sf"/>
</dbReference>
<sequence>MIKPDGTMIKPDGTMIKPDGTMIGPDGAMIDDHVMEGKGNLEYVPFTKAAYDQALAEGKTVFLEFYATWCPTCQAQAPALKEGLESISSDKLVAFRVNYKDPDTDADETELARKYNITYQHTHIVANAQEDVLLRSQESWSKQDVINKVGAFA</sequence>
<dbReference type="InterPro" id="IPR017937">
    <property type="entry name" value="Thioredoxin_CS"/>
</dbReference>
<evidence type="ECO:0000313" key="2">
    <source>
        <dbReference type="EMBL" id="QQR93052.1"/>
    </source>
</evidence>